<organism evidence="1 2">
    <name type="scientific">Nitrospira defluvii</name>
    <dbReference type="NCBI Taxonomy" id="330214"/>
    <lineage>
        <taxon>Bacteria</taxon>
        <taxon>Pseudomonadati</taxon>
        <taxon>Nitrospirota</taxon>
        <taxon>Nitrospiria</taxon>
        <taxon>Nitrospirales</taxon>
        <taxon>Nitrospiraceae</taxon>
        <taxon>Nitrospira</taxon>
    </lineage>
</organism>
<evidence type="ECO:0000313" key="1">
    <source>
        <dbReference type="EMBL" id="CBK41347.1"/>
    </source>
</evidence>
<name>D8PDN8_9BACT</name>
<protein>
    <submittedName>
        <fullName evidence="1">Uncharacterized protein</fullName>
    </submittedName>
</protein>
<sequence length="76" mass="8342">MSASDDLRSWCVDGMPKSMDGVGGAAMAGASKKQPVNIFMTYRCEVGAPEWGRFRPKFICRLLGNVADPYDLNPEK</sequence>
<evidence type="ECO:0000313" key="2">
    <source>
        <dbReference type="Proteomes" id="UP000001660"/>
    </source>
</evidence>
<dbReference type="Proteomes" id="UP000001660">
    <property type="component" value="Chromosome"/>
</dbReference>
<reference evidence="1 2" key="1">
    <citation type="journal article" date="2010" name="Proc. Natl. Acad. Sci. U.S.A.">
        <title>A Nitrospira metagenome illuminates the physiology and evolution of globally important nitrite-oxidizing bacteria.</title>
        <authorList>
            <person name="Lucker S."/>
            <person name="Wagner M."/>
            <person name="Maixner F."/>
            <person name="Pelletier E."/>
            <person name="Koch H."/>
            <person name="Vacherie B."/>
            <person name="Rattei T."/>
            <person name="Sinninghe Damste J."/>
            <person name="Spieck E."/>
            <person name="Le Paslier D."/>
            <person name="Daims H."/>
        </authorList>
    </citation>
    <scope>NUCLEOTIDE SEQUENCE [LARGE SCALE GENOMIC DNA]</scope>
</reference>
<dbReference type="KEGG" id="nde:NIDE1612"/>
<dbReference type="HOGENOM" id="CLU_2647800_0_0_0"/>
<dbReference type="STRING" id="330214.NIDE1612"/>
<accession>D8PDN8</accession>
<dbReference type="EMBL" id="FP929003">
    <property type="protein sequence ID" value="CBK41347.1"/>
    <property type="molecule type" value="Genomic_DNA"/>
</dbReference>
<dbReference type="AlphaFoldDB" id="D8PDN8"/>
<gene>
    <name evidence="1" type="ORF">NIDE1612</name>
</gene>
<keyword evidence="2" id="KW-1185">Reference proteome</keyword>
<proteinExistence type="predicted"/>